<accession>A0A136IMM2</accession>
<sequence>MAYETQGPTVSAVAIAFTVITIVAVSLRVWARIFLVKSFGTDDALICIASALSISFTVVTILAVSRGLGEHIGDVMARGIDNMIAYAQLVWLSSIFYNATLGFIKISVLALYMRLGDRTLRKLAMIMVGVISCQAGGNVFACIFQCTPVKAAYDVTITAENKKCININAFYLANAAVNIFTDLLTYTLPIKLIINLQVSKQQKIGLFVILCLGLFACISSIIRITFIPEMLVSEDATWAIAGAMYWSVIELNIGILAASIPSYKTIAKRYAPRLLGTSEGGGSRSHKKSSGASGLYKMSGFHKIGASQNGTRSNGGGGGTASRNTHHDSTIMDLRNLDSGKGGDRGPSPDCGGGVGGDHKRVQPHVNTRIEPTSKLDLDNSSEEALCAPKGQISVKTQITTRYEG</sequence>
<feature type="transmembrane region" description="Helical" evidence="7">
    <location>
        <begin position="238"/>
        <end position="260"/>
    </location>
</feature>
<feature type="transmembrane region" description="Helical" evidence="7">
    <location>
        <begin position="204"/>
        <end position="226"/>
    </location>
</feature>
<proteinExistence type="inferred from homology"/>
<protein>
    <recommendedName>
        <fullName evidence="8">Rhodopsin domain-containing protein</fullName>
    </recommendedName>
</protein>
<evidence type="ECO:0000256" key="2">
    <source>
        <dbReference type="ARBA" id="ARBA00022692"/>
    </source>
</evidence>
<feature type="compositionally biased region" description="Basic and acidic residues" evidence="6">
    <location>
        <begin position="325"/>
        <end position="344"/>
    </location>
</feature>
<dbReference type="STRING" id="196109.A0A136IMM2"/>
<feature type="domain" description="Rhodopsin" evidence="8">
    <location>
        <begin position="27"/>
        <end position="268"/>
    </location>
</feature>
<dbReference type="Pfam" id="PF20684">
    <property type="entry name" value="Fung_rhodopsin"/>
    <property type="match status" value="1"/>
</dbReference>
<dbReference type="PANTHER" id="PTHR33048">
    <property type="entry name" value="PTH11-LIKE INTEGRAL MEMBRANE PROTEIN (AFU_ORTHOLOGUE AFUA_5G11245)"/>
    <property type="match status" value="1"/>
</dbReference>
<dbReference type="InterPro" id="IPR052337">
    <property type="entry name" value="SAT4-like"/>
</dbReference>
<evidence type="ECO:0000313" key="9">
    <source>
        <dbReference type="EMBL" id="KXJ86200.1"/>
    </source>
</evidence>
<evidence type="ECO:0000259" key="8">
    <source>
        <dbReference type="Pfam" id="PF20684"/>
    </source>
</evidence>
<keyword evidence="3 7" id="KW-1133">Transmembrane helix</keyword>
<dbReference type="OrthoDB" id="5393606at2759"/>
<reference evidence="10" key="1">
    <citation type="submission" date="2016-02" db="EMBL/GenBank/DDBJ databases">
        <title>Draft genome sequence of Microdochium bolleyi, a fungal endophyte of beachgrass.</title>
        <authorList>
            <consortium name="DOE Joint Genome Institute"/>
            <person name="David A.S."/>
            <person name="May G."/>
            <person name="Haridas S."/>
            <person name="Lim J."/>
            <person name="Wang M."/>
            <person name="Labutti K."/>
            <person name="Lipzen A."/>
            <person name="Barry K."/>
            <person name="Grigoriev I.V."/>
        </authorList>
    </citation>
    <scope>NUCLEOTIDE SEQUENCE [LARGE SCALE GENOMIC DNA]</scope>
    <source>
        <strain evidence="10">J235TASD1</strain>
    </source>
</reference>
<feature type="transmembrane region" description="Helical" evidence="7">
    <location>
        <begin position="43"/>
        <end position="64"/>
    </location>
</feature>
<evidence type="ECO:0000313" key="10">
    <source>
        <dbReference type="Proteomes" id="UP000070501"/>
    </source>
</evidence>
<dbReference type="PANTHER" id="PTHR33048:SF114">
    <property type="entry name" value="MEMBRANE PROTEIN PTH11-LIKE, PUTATIVE (AFU_ORTHOLOGUE AFUA_7G06620)-RELATED"/>
    <property type="match status" value="1"/>
</dbReference>
<name>A0A136IMM2_9PEZI</name>
<gene>
    <name evidence="9" type="ORF">Micbo1qcDRAFT_37079</name>
</gene>
<evidence type="ECO:0000256" key="7">
    <source>
        <dbReference type="SAM" id="Phobius"/>
    </source>
</evidence>
<feature type="transmembrane region" description="Helical" evidence="7">
    <location>
        <begin position="84"/>
        <end position="112"/>
    </location>
</feature>
<comment type="similarity">
    <text evidence="5">Belongs to the SAT4 family.</text>
</comment>
<feature type="region of interest" description="Disordered" evidence="6">
    <location>
        <begin position="306"/>
        <end position="378"/>
    </location>
</feature>
<evidence type="ECO:0000256" key="1">
    <source>
        <dbReference type="ARBA" id="ARBA00004141"/>
    </source>
</evidence>
<dbReference type="GO" id="GO:0016020">
    <property type="term" value="C:membrane"/>
    <property type="evidence" value="ECO:0007669"/>
    <property type="project" value="UniProtKB-SubCell"/>
</dbReference>
<evidence type="ECO:0000256" key="4">
    <source>
        <dbReference type="ARBA" id="ARBA00023136"/>
    </source>
</evidence>
<evidence type="ECO:0000256" key="5">
    <source>
        <dbReference type="ARBA" id="ARBA00038359"/>
    </source>
</evidence>
<evidence type="ECO:0000256" key="3">
    <source>
        <dbReference type="ARBA" id="ARBA00022989"/>
    </source>
</evidence>
<evidence type="ECO:0000256" key="6">
    <source>
        <dbReference type="SAM" id="MobiDB-lite"/>
    </source>
</evidence>
<dbReference type="InParanoid" id="A0A136IMM2"/>
<organism evidence="9 10">
    <name type="scientific">Microdochium bolleyi</name>
    <dbReference type="NCBI Taxonomy" id="196109"/>
    <lineage>
        <taxon>Eukaryota</taxon>
        <taxon>Fungi</taxon>
        <taxon>Dikarya</taxon>
        <taxon>Ascomycota</taxon>
        <taxon>Pezizomycotina</taxon>
        <taxon>Sordariomycetes</taxon>
        <taxon>Xylariomycetidae</taxon>
        <taxon>Xylariales</taxon>
        <taxon>Microdochiaceae</taxon>
        <taxon>Microdochium</taxon>
    </lineage>
</organism>
<dbReference type="AlphaFoldDB" id="A0A136IMM2"/>
<comment type="subcellular location">
    <subcellularLocation>
        <location evidence="1">Membrane</location>
        <topology evidence="1">Multi-pass membrane protein</topology>
    </subcellularLocation>
</comment>
<keyword evidence="10" id="KW-1185">Reference proteome</keyword>
<keyword evidence="2 7" id="KW-0812">Transmembrane</keyword>
<dbReference type="Proteomes" id="UP000070501">
    <property type="component" value="Unassembled WGS sequence"/>
</dbReference>
<dbReference type="EMBL" id="KQ964270">
    <property type="protein sequence ID" value="KXJ86200.1"/>
    <property type="molecule type" value="Genomic_DNA"/>
</dbReference>
<dbReference type="InterPro" id="IPR049326">
    <property type="entry name" value="Rhodopsin_dom_fungi"/>
</dbReference>
<keyword evidence="4 7" id="KW-0472">Membrane</keyword>
<feature type="transmembrane region" description="Helical" evidence="7">
    <location>
        <begin position="12"/>
        <end position="31"/>
    </location>
</feature>